<evidence type="ECO:0000256" key="1">
    <source>
        <dbReference type="SAM" id="SignalP"/>
    </source>
</evidence>
<evidence type="ECO:0000313" key="3">
    <source>
        <dbReference type="Proteomes" id="UP001519293"/>
    </source>
</evidence>
<gene>
    <name evidence="2" type="ORF">J2Z40_000286</name>
</gene>
<feature type="signal peptide" evidence="1">
    <location>
        <begin position="1"/>
        <end position="27"/>
    </location>
</feature>
<evidence type="ECO:0008006" key="4">
    <source>
        <dbReference type="Google" id="ProtNLM"/>
    </source>
</evidence>
<organism evidence="2 3">
    <name type="scientific">Cytobacillus eiseniae</name>
    <dbReference type="NCBI Taxonomy" id="762947"/>
    <lineage>
        <taxon>Bacteria</taxon>
        <taxon>Bacillati</taxon>
        <taxon>Bacillota</taxon>
        <taxon>Bacilli</taxon>
        <taxon>Bacillales</taxon>
        <taxon>Bacillaceae</taxon>
        <taxon>Cytobacillus</taxon>
    </lineage>
</organism>
<keyword evidence="1" id="KW-0732">Signal</keyword>
<proteinExistence type="predicted"/>
<protein>
    <recommendedName>
        <fullName evidence="4">DUF3889 domain-containing protein</fullName>
    </recommendedName>
</protein>
<keyword evidence="3" id="KW-1185">Reference proteome</keyword>
<comment type="caution">
    <text evidence="2">The sequence shown here is derived from an EMBL/GenBank/DDBJ whole genome shotgun (WGS) entry which is preliminary data.</text>
</comment>
<feature type="chain" id="PRO_5045369794" description="DUF3889 domain-containing protein" evidence="1">
    <location>
        <begin position="28"/>
        <end position="107"/>
    </location>
</feature>
<dbReference type="Proteomes" id="UP001519293">
    <property type="component" value="Unassembled WGS sequence"/>
</dbReference>
<name>A0ABS4RA05_9BACI</name>
<dbReference type="EMBL" id="JAGIKZ010000001">
    <property type="protein sequence ID" value="MBP2239733.1"/>
    <property type="molecule type" value="Genomic_DNA"/>
</dbReference>
<dbReference type="Gene3D" id="3.10.450.390">
    <property type="entry name" value="Protein of unknown function DUF3889"/>
    <property type="match status" value="1"/>
</dbReference>
<evidence type="ECO:0000313" key="2">
    <source>
        <dbReference type="EMBL" id="MBP2239733.1"/>
    </source>
</evidence>
<dbReference type="RefSeq" id="WP_066394434.1">
    <property type="nucleotide sequence ID" value="NZ_JAGIKZ010000001.1"/>
</dbReference>
<dbReference type="Pfam" id="PF13028">
    <property type="entry name" value="DUF3889"/>
    <property type="match status" value="1"/>
</dbReference>
<sequence length="107" mass="12268">MNTIQHRLPFVLLILSILFGLVHPANAAIPSYAKWGQLAVKTAKEKYPSANIIDYLHIGREEKDKTSIEKFKLWVDNSGTEFGLYISIEFDPKNDRVIQIHTRKSDN</sequence>
<accession>A0ABS4RA05</accession>
<dbReference type="InterPro" id="IPR024987">
    <property type="entry name" value="DUF3889"/>
</dbReference>
<reference evidence="2 3" key="1">
    <citation type="submission" date="2021-03" db="EMBL/GenBank/DDBJ databases">
        <title>Genomic Encyclopedia of Type Strains, Phase IV (KMG-IV): sequencing the most valuable type-strain genomes for metagenomic binning, comparative biology and taxonomic classification.</title>
        <authorList>
            <person name="Goeker M."/>
        </authorList>
    </citation>
    <scope>NUCLEOTIDE SEQUENCE [LARGE SCALE GENOMIC DNA]</scope>
    <source>
        <strain evidence="2 3">DSM 26675</strain>
    </source>
</reference>